<keyword evidence="7" id="KW-0067">ATP-binding</keyword>
<dbReference type="Pfam" id="PF00122">
    <property type="entry name" value="E1-E2_ATPase"/>
    <property type="match status" value="1"/>
</dbReference>
<evidence type="ECO:0000256" key="9">
    <source>
        <dbReference type="ARBA" id="ARBA00022989"/>
    </source>
</evidence>
<dbReference type="InterPro" id="IPR001757">
    <property type="entry name" value="P_typ_ATPase"/>
</dbReference>
<dbReference type="NCBIfam" id="TIGR01525">
    <property type="entry name" value="ATPase-IB_hvy"/>
    <property type="match status" value="1"/>
</dbReference>
<feature type="transmembrane region" description="Helical" evidence="12">
    <location>
        <begin position="436"/>
        <end position="455"/>
    </location>
</feature>
<dbReference type="GO" id="GO:0055070">
    <property type="term" value="P:copper ion homeostasis"/>
    <property type="evidence" value="ECO:0007669"/>
    <property type="project" value="TreeGrafter"/>
</dbReference>
<dbReference type="InterPro" id="IPR008250">
    <property type="entry name" value="ATPase_P-typ_transduc_dom_A_sf"/>
</dbReference>
<dbReference type="FunFam" id="2.70.150.10:FF:000020">
    <property type="entry name" value="Copper-exporting P-type ATPase A"/>
    <property type="match status" value="1"/>
</dbReference>
<dbReference type="EC" id="3.6.3.3" evidence="14"/>
<evidence type="ECO:0000256" key="2">
    <source>
        <dbReference type="ARBA" id="ARBA00006024"/>
    </source>
</evidence>
<evidence type="ECO:0000256" key="5">
    <source>
        <dbReference type="ARBA" id="ARBA00022723"/>
    </source>
</evidence>
<dbReference type="PROSITE" id="PS00154">
    <property type="entry name" value="ATPASE_E1_E2"/>
    <property type="match status" value="1"/>
</dbReference>
<feature type="non-terminal residue" evidence="14">
    <location>
        <position position="618"/>
    </location>
</feature>
<feature type="domain" description="TRASH" evidence="13">
    <location>
        <begin position="69"/>
        <end position="111"/>
    </location>
</feature>
<gene>
    <name evidence="14" type="ORF">MNBD_ALPHA08-1248</name>
</gene>
<dbReference type="SUPFAM" id="SSF47240">
    <property type="entry name" value="Ferritin-like"/>
    <property type="match status" value="1"/>
</dbReference>
<dbReference type="PANTHER" id="PTHR43520">
    <property type="entry name" value="ATP7, ISOFORM B"/>
    <property type="match status" value="1"/>
</dbReference>
<dbReference type="InterPro" id="IPR027256">
    <property type="entry name" value="P-typ_ATPase_IB"/>
</dbReference>
<dbReference type="InterPro" id="IPR023298">
    <property type="entry name" value="ATPase_P-typ_TM_dom_sf"/>
</dbReference>
<reference evidence="14" key="1">
    <citation type="submission" date="2018-06" db="EMBL/GenBank/DDBJ databases">
        <authorList>
            <person name="Zhirakovskaya E."/>
        </authorList>
    </citation>
    <scope>NUCLEOTIDE SEQUENCE</scope>
</reference>
<name>A0A3B0S2F6_9ZZZZ</name>
<comment type="subcellular location">
    <subcellularLocation>
        <location evidence="1">Cell membrane</location>
        <topology evidence="1">Multi-pass membrane protein</topology>
    </subcellularLocation>
</comment>
<dbReference type="EMBL" id="UOEC01000065">
    <property type="protein sequence ID" value="VAV89655.1"/>
    <property type="molecule type" value="Genomic_DNA"/>
</dbReference>
<dbReference type="PANTHER" id="PTHR43520:SF8">
    <property type="entry name" value="P-TYPE CU(+) TRANSPORTER"/>
    <property type="match status" value="1"/>
</dbReference>
<feature type="transmembrane region" description="Helical" evidence="12">
    <location>
        <begin position="461"/>
        <end position="484"/>
    </location>
</feature>
<dbReference type="InterPro" id="IPR023299">
    <property type="entry name" value="ATPase_P-typ_cyto_dom_N"/>
</dbReference>
<feature type="region of interest" description="Disordered" evidence="11">
    <location>
        <begin position="1"/>
        <end position="29"/>
    </location>
</feature>
<dbReference type="InterPro" id="IPR059000">
    <property type="entry name" value="ATPase_P-type_domA"/>
</dbReference>
<keyword evidence="10 12" id="KW-0472">Membrane</keyword>
<evidence type="ECO:0000256" key="11">
    <source>
        <dbReference type="SAM" id="MobiDB-lite"/>
    </source>
</evidence>
<evidence type="ECO:0000256" key="6">
    <source>
        <dbReference type="ARBA" id="ARBA00022741"/>
    </source>
</evidence>
<feature type="transmembrane region" description="Helical" evidence="12">
    <location>
        <begin position="176"/>
        <end position="195"/>
    </location>
</feature>
<feature type="domain" description="TRASH" evidence="13">
    <location>
        <begin position="23"/>
        <end position="61"/>
    </location>
</feature>
<dbReference type="Gene3D" id="3.40.50.1000">
    <property type="entry name" value="HAD superfamily/HAD-like"/>
    <property type="match status" value="1"/>
</dbReference>
<proteinExistence type="inferred from homology"/>
<evidence type="ECO:0000256" key="7">
    <source>
        <dbReference type="ARBA" id="ARBA00022840"/>
    </source>
</evidence>
<evidence type="ECO:0000256" key="10">
    <source>
        <dbReference type="ARBA" id="ARBA00023136"/>
    </source>
</evidence>
<evidence type="ECO:0000256" key="3">
    <source>
        <dbReference type="ARBA" id="ARBA00022475"/>
    </source>
</evidence>
<dbReference type="InterPro" id="IPR045800">
    <property type="entry name" value="HMBD"/>
</dbReference>
<keyword evidence="4 12" id="KW-0812">Transmembrane</keyword>
<comment type="similarity">
    <text evidence="2">Belongs to the cation transport ATPase (P-type) (TC 3.A.3) family. Type IB subfamily.</text>
</comment>
<dbReference type="Gene3D" id="3.40.1110.10">
    <property type="entry name" value="Calcium-transporting ATPase, cytoplasmic domain N"/>
    <property type="match status" value="1"/>
</dbReference>
<evidence type="ECO:0000256" key="12">
    <source>
        <dbReference type="SAM" id="Phobius"/>
    </source>
</evidence>
<dbReference type="InterPro" id="IPR011017">
    <property type="entry name" value="TRASH_dom"/>
</dbReference>
<dbReference type="Gene3D" id="1.10.620.20">
    <property type="entry name" value="Ribonucleotide Reductase, subunit A"/>
    <property type="match status" value="1"/>
</dbReference>
<dbReference type="InterPro" id="IPR012348">
    <property type="entry name" value="RNR-like"/>
</dbReference>
<dbReference type="GO" id="GO:0005524">
    <property type="term" value="F:ATP binding"/>
    <property type="evidence" value="ECO:0007669"/>
    <property type="project" value="UniProtKB-KW"/>
</dbReference>
<keyword evidence="3" id="KW-1003">Cell membrane</keyword>
<keyword evidence="9 12" id="KW-1133">Transmembrane helix</keyword>
<keyword evidence="14" id="KW-0378">Hydrolase</keyword>
<keyword evidence="6" id="KW-0547">Nucleotide-binding</keyword>
<dbReference type="GO" id="GO:0005507">
    <property type="term" value="F:copper ion binding"/>
    <property type="evidence" value="ECO:0007669"/>
    <property type="project" value="TreeGrafter"/>
</dbReference>
<dbReference type="GO" id="GO:0043682">
    <property type="term" value="F:P-type divalent copper transporter activity"/>
    <property type="evidence" value="ECO:0007669"/>
    <property type="project" value="TreeGrafter"/>
</dbReference>
<evidence type="ECO:0000313" key="14">
    <source>
        <dbReference type="EMBL" id="VAV89655.1"/>
    </source>
</evidence>
<dbReference type="GO" id="GO:0016887">
    <property type="term" value="F:ATP hydrolysis activity"/>
    <property type="evidence" value="ECO:0007669"/>
    <property type="project" value="InterPro"/>
</dbReference>
<evidence type="ECO:0000256" key="1">
    <source>
        <dbReference type="ARBA" id="ARBA00004651"/>
    </source>
</evidence>
<feature type="transmembrane region" description="Helical" evidence="12">
    <location>
        <begin position="207"/>
        <end position="228"/>
    </location>
</feature>
<dbReference type="InterPro" id="IPR018303">
    <property type="entry name" value="ATPase_P-typ_P_site"/>
</dbReference>
<evidence type="ECO:0000256" key="4">
    <source>
        <dbReference type="ARBA" id="ARBA00022692"/>
    </source>
</evidence>
<dbReference type="GO" id="GO:0016491">
    <property type="term" value="F:oxidoreductase activity"/>
    <property type="evidence" value="ECO:0007669"/>
    <property type="project" value="InterPro"/>
</dbReference>
<dbReference type="Pfam" id="PF00702">
    <property type="entry name" value="Hydrolase"/>
    <property type="match status" value="1"/>
</dbReference>
<protein>
    <submittedName>
        <fullName evidence="14">Lead, cadmium, zinc and mercury transporting ATPase Copper-translocating P-type ATPase</fullName>
        <ecNumber evidence="14">3.6.3.3</ecNumber>
        <ecNumber evidence="14">3.6.3.4</ecNumber>
    </submittedName>
</protein>
<evidence type="ECO:0000259" key="13">
    <source>
        <dbReference type="SMART" id="SM00746"/>
    </source>
</evidence>
<dbReference type="SUPFAM" id="SSF81653">
    <property type="entry name" value="Calcium ATPase, transduction domain A"/>
    <property type="match status" value="1"/>
</dbReference>
<feature type="transmembrane region" description="Helical" evidence="12">
    <location>
        <begin position="240"/>
        <end position="260"/>
    </location>
</feature>
<dbReference type="InterPro" id="IPR009078">
    <property type="entry name" value="Ferritin-like_SF"/>
</dbReference>
<dbReference type="SUPFAM" id="SSF81665">
    <property type="entry name" value="Calcium ATPase, transmembrane domain M"/>
    <property type="match status" value="1"/>
</dbReference>
<dbReference type="Pfam" id="PF19335">
    <property type="entry name" value="HMBD"/>
    <property type="match status" value="1"/>
</dbReference>
<dbReference type="PRINTS" id="PR00119">
    <property type="entry name" value="CATATPASE"/>
</dbReference>
<dbReference type="SUPFAM" id="SSF81660">
    <property type="entry name" value="Metal cation-transporting ATPase, ATP-binding domain N"/>
    <property type="match status" value="1"/>
</dbReference>
<dbReference type="EC" id="3.6.3.4" evidence="14"/>
<dbReference type="GO" id="GO:0005886">
    <property type="term" value="C:plasma membrane"/>
    <property type="evidence" value="ECO:0007669"/>
    <property type="project" value="UniProtKB-SubCell"/>
</dbReference>
<dbReference type="PRINTS" id="PR00943">
    <property type="entry name" value="CUATPASE"/>
</dbReference>
<dbReference type="Gene3D" id="2.70.150.10">
    <property type="entry name" value="Calcium-transporting ATPase, cytoplasmic transduction domain A"/>
    <property type="match status" value="1"/>
</dbReference>
<keyword evidence="5" id="KW-0479">Metal-binding</keyword>
<sequence length="618" mass="65755">MADSHQGHQHSATPSPDAPTTRDPVCGMNVDPKTAKLKTGHDGHEYHFCSSKCQDKFVAEPTDYITAKDVVCGMNVERASAKHMSKNASIAPGENFYFCSTNCQTKFDGEPEKYLSGRPEPEAMPTGTIYTCPMHPEIVQEGPGECPICGMALEPKGIPAEDEGPNPELVDFSHRFWIGLVLTIPVLILAMGPFVGLPVEEWIPKKISLWIELVLATPVVLWSGWPFFKRGWASVVNVSPNMFTLIALGTGAALIYSLVATIMPGIFPAAFRQPDGTVEVYFEAAAVIVVLVLLGQVLELRARERTGGAIRALLDLAPKMARIVRDDGSEEEIPLENVVAGDHLRVRPGDKVPVDGSVTEGSSTVDESMLTGEPIPVKKTPGESVTGGTINGTGSFVFKAERVGGDTTLSQIVNMVAEAQRSRAPIQKLVDQVSSYFVPAVIVVAIIAFVVWSIWGPAPAMAYALIASVSVLIIACPCALGLATPMSIMVASGKGAMAGVLIKNAESLERFSKVDTLIVDKTGTLTMGKPALTDLVVADGGDEEKFLTLTASLELGSEHPLAEAIVRGAQERGIKLVKAKDFQAVTGKGVKGIVSGKTIALGNAAMMEDLGLDRSELI</sequence>
<dbReference type="Pfam" id="PF04945">
    <property type="entry name" value="YHS"/>
    <property type="match status" value="1"/>
</dbReference>
<keyword evidence="8" id="KW-1278">Translocase</keyword>
<dbReference type="NCBIfam" id="TIGR01494">
    <property type="entry name" value="ATPase_P-type"/>
    <property type="match status" value="1"/>
</dbReference>
<dbReference type="SMART" id="SM00746">
    <property type="entry name" value="TRASH"/>
    <property type="match status" value="2"/>
</dbReference>
<feature type="transmembrane region" description="Helical" evidence="12">
    <location>
        <begin position="280"/>
        <end position="298"/>
    </location>
</feature>
<dbReference type="InterPro" id="IPR023214">
    <property type="entry name" value="HAD_sf"/>
</dbReference>
<organism evidence="14">
    <name type="scientific">hydrothermal vent metagenome</name>
    <dbReference type="NCBI Taxonomy" id="652676"/>
    <lineage>
        <taxon>unclassified sequences</taxon>
        <taxon>metagenomes</taxon>
        <taxon>ecological metagenomes</taxon>
    </lineage>
</organism>
<dbReference type="InterPro" id="IPR007029">
    <property type="entry name" value="YHS_dom"/>
</dbReference>
<dbReference type="AlphaFoldDB" id="A0A3B0S2F6"/>
<accession>A0A3B0S2F6</accession>
<evidence type="ECO:0000256" key="8">
    <source>
        <dbReference type="ARBA" id="ARBA00022967"/>
    </source>
</evidence>